<reference evidence="2" key="1">
    <citation type="submission" date="2023-03" db="EMBL/GenBank/DDBJ databases">
        <title>Massive genome expansion in bonnet fungi (Mycena s.s.) driven by repeated elements and novel gene families across ecological guilds.</title>
        <authorList>
            <consortium name="Lawrence Berkeley National Laboratory"/>
            <person name="Harder C.B."/>
            <person name="Miyauchi S."/>
            <person name="Viragh M."/>
            <person name="Kuo A."/>
            <person name="Thoen E."/>
            <person name="Andreopoulos B."/>
            <person name="Lu D."/>
            <person name="Skrede I."/>
            <person name="Drula E."/>
            <person name="Henrissat B."/>
            <person name="Morin E."/>
            <person name="Kohler A."/>
            <person name="Barry K."/>
            <person name="LaButti K."/>
            <person name="Morin E."/>
            <person name="Salamov A."/>
            <person name="Lipzen A."/>
            <person name="Mereny Z."/>
            <person name="Hegedus B."/>
            <person name="Baldrian P."/>
            <person name="Stursova M."/>
            <person name="Weitz H."/>
            <person name="Taylor A."/>
            <person name="Grigoriev I.V."/>
            <person name="Nagy L.G."/>
            <person name="Martin F."/>
            <person name="Kauserud H."/>
        </authorList>
    </citation>
    <scope>NUCLEOTIDE SEQUENCE</scope>
    <source>
        <strain evidence="2">9284</strain>
    </source>
</reference>
<feature type="transmembrane region" description="Helical" evidence="1">
    <location>
        <begin position="59"/>
        <end position="80"/>
    </location>
</feature>
<evidence type="ECO:0000313" key="2">
    <source>
        <dbReference type="EMBL" id="KAJ7641821.1"/>
    </source>
</evidence>
<feature type="transmembrane region" description="Helical" evidence="1">
    <location>
        <begin position="129"/>
        <end position="148"/>
    </location>
</feature>
<name>A0AAD7FT84_9AGAR</name>
<evidence type="ECO:0000313" key="3">
    <source>
        <dbReference type="Proteomes" id="UP001221142"/>
    </source>
</evidence>
<dbReference type="AlphaFoldDB" id="A0AAD7FT84"/>
<keyword evidence="1" id="KW-0812">Transmembrane</keyword>
<keyword evidence="1" id="KW-0472">Membrane</keyword>
<sequence>MLLVVIYLYVSSASLWALNLTWAFRANHSLLMAYPNLSLQDRIGQANLDLSSLATPMEALFLFNMVIGDTVVIWRAWVLYQRTPSVVAIPCILLLTSVALIDIICLTGAGGFDQTSISNGGAVCTHTELVSWAFSLGTNASCTLLIGLEAWQHRRTMKSLNIIEDGRQMSASKILSLLVESGFIYCIFWLTQLIIFFPLPLDKPAVFIVYEILSGMGDQISGLYPTLIIVIVNLQHTIWDSNAS</sequence>
<feature type="transmembrane region" description="Helical" evidence="1">
    <location>
        <begin position="219"/>
        <end position="239"/>
    </location>
</feature>
<keyword evidence="3" id="KW-1185">Reference proteome</keyword>
<evidence type="ECO:0000256" key="1">
    <source>
        <dbReference type="SAM" id="Phobius"/>
    </source>
</evidence>
<dbReference type="EMBL" id="JARKIF010000004">
    <property type="protein sequence ID" value="KAJ7641821.1"/>
    <property type="molecule type" value="Genomic_DNA"/>
</dbReference>
<proteinExistence type="predicted"/>
<keyword evidence="1" id="KW-1133">Transmembrane helix</keyword>
<comment type="caution">
    <text evidence="2">The sequence shown here is derived from an EMBL/GenBank/DDBJ whole genome shotgun (WGS) entry which is preliminary data.</text>
</comment>
<accession>A0AAD7FT84</accession>
<feature type="transmembrane region" description="Helical" evidence="1">
    <location>
        <begin position="87"/>
        <end position="109"/>
    </location>
</feature>
<protein>
    <submittedName>
        <fullName evidence="2">Uncharacterized protein</fullName>
    </submittedName>
</protein>
<organism evidence="2 3">
    <name type="scientific">Roridomyces roridus</name>
    <dbReference type="NCBI Taxonomy" id="1738132"/>
    <lineage>
        <taxon>Eukaryota</taxon>
        <taxon>Fungi</taxon>
        <taxon>Dikarya</taxon>
        <taxon>Basidiomycota</taxon>
        <taxon>Agaricomycotina</taxon>
        <taxon>Agaricomycetes</taxon>
        <taxon>Agaricomycetidae</taxon>
        <taxon>Agaricales</taxon>
        <taxon>Marasmiineae</taxon>
        <taxon>Mycenaceae</taxon>
        <taxon>Roridomyces</taxon>
    </lineage>
</organism>
<dbReference type="Proteomes" id="UP001221142">
    <property type="component" value="Unassembled WGS sequence"/>
</dbReference>
<feature type="transmembrane region" description="Helical" evidence="1">
    <location>
        <begin position="177"/>
        <end position="199"/>
    </location>
</feature>
<gene>
    <name evidence="2" type="ORF">FB45DRAFT_826089</name>
</gene>